<dbReference type="GO" id="GO:0008081">
    <property type="term" value="F:phosphoric diester hydrolase activity"/>
    <property type="evidence" value="ECO:0007669"/>
    <property type="project" value="InterPro"/>
</dbReference>
<dbReference type="InterPro" id="IPR017946">
    <property type="entry name" value="PLC-like_Pdiesterase_TIM-brl"/>
</dbReference>
<dbReference type="PROSITE" id="PS51704">
    <property type="entry name" value="GP_PDE"/>
    <property type="match status" value="1"/>
</dbReference>
<dbReference type="Gene3D" id="3.20.20.190">
    <property type="entry name" value="Phosphatidylinositol (PI) phosphodiesterase"/>
    <property type="match status" value="1"/>
</dbReference>
<accession>A0A7C3HVC9</accession>
<dbReference type="InterPro" id="IPR030395">
    <property type="entry name" value="GP_PDE_dom"/>
</dbReference>
<dbReference type="AlphaFoldDB" id="A0A7C3HVC9"/>
<name>A0A7C3HVC9_9SPIR</name>
<dbReference type="Pfam" id="PF03009">
    <property type="entry name" value="GDPD"/>
    <property type="match status" value="1"/>
</dbReference>
<gene>
    <name evidence="2" type="ORF">ENS59_01095</name>
</gene>
<organism evidence="2">
    <name type="scientific">Gracilinema caldarium</name>
    <dbReference type="NCBI Taxonomy" id="215591"/>
    <lineage>
        <taxon>Bacteria</taxon>
        <taxon>Pseudomonadati</taxon>
        <taxon>Spirochaetota</taxon>
        <taxon>Spirochaetia</taxon>
        <taxon>Spirochaetales</taxon>
        <taxon>Breznakiellaceae</taxon>
        <taxon>Gracilinema</taxon>
    </lineage>
</organism>
<sequence length="267" mass="29713">MSLSLGRRQPLLPEHPRPFLFAHRGCSSLAPENTMEAFHLAKNLGAPGLELDIHLCKSGELVVLHDDSLLRTTGLNRPVEDCTWDELKDLDAGSWKDGRFSHCRLPLLVEVLETFLPDLYIDIELKTRKSSADPLPGALAELLQSFGRRATGHITVSSFNPLALRSFKKLAPQFPTAIIWCDDPELPAYLHHGEGRWLSGCDYLKPIHEKVSKSFMFMLGKLGRRSVVPWTVDSPDLARTLLDMGAAGIISNRPQDILPVIQEVSHG</sequence>
<proteinExistence type="predicted"/>
<comment type="caution">
    <text evidence="2">The sequence shown here is derived from an EMBL/GenBank/DDBJ whole genome shotgun (WGS) entry which is preliminary data.</text>
</comment>
<dbReference type="PANTHER" id="PTHR46211">
    <property type="entry name" value="GLYCEROPHOSPHORYL DIESTER PHOSPHODIESTERASE"/>
    <property type="match status" value="1"/>
</dbReference>
<dbReference type="SUPFAM" id="SSF51695">
    <property type="entry name" value="PLC-like phosphodiesterases"/>
    <property type="match status" value="1"/>
</dbReference>
<evidence type="ECO:0000259" key="1">
    <source>
        <dbReference type="PROSITE" id="PS51704"/>
    </source>
</evidence>
<dbReference type="EMBL" id="DSVL01000035">
    <property type="protein sequence ID" value="HFH28099.1"/>
    <property type="molecule type" value="Genomic_DNA"/>
</dbReference>
<reference evidence="2" key="1">
    <citation type="journal article" date="2020" name="mSystems">
        <title>Genome- and Community-Level Interaction Insights into Carbon Utilization and Element Cycling Functions of Hydrothermarchaeota in Hydrothermal Sediment.</title>
        <authorList>
            <person name="Zhou Z."/>
            <person name="Liu Y."/>
            <person name="Xu W."/>
            <person name="Pan J."/>
            <person name="Luo Z.H."/>
            <person name="Li M."/>
        </authorList>
    </citation>
    <scope>NUCLEOTIDE SEQUENCE [LARGE SCALE GENOMIC DNA]</scope>
    <source>
        <strain evidence="2">SpSt-503</strain>
    </source>
</reference>
<evidence type="ECO:0000313" key="2">
    <source>
        <dbReference type="EMBL" id="HFH28099.1"/>
    </source>
</evidence>
<protein>
    <submittedName>
        <fullName evidence="2">Glycerophosphodiester phosphodiesterase</fullName>
    </submittedName>
</protein>
<feature type="domain" description="GP-PDE" evidence="1">
    <location>
        <begin position="18"/>
        <end position="261"/>
    </location>
</feature>
<dbReference type="GO" id="GO:0006629">
    <property type="term" value="P:lipid metabolic process"/>
    <property type="evidence" value="ECO:0007669"/>
    <property type="project" value="InterPro"/>
</dbReference>
<dbReference type="PANTHER" id="PTHR46211:SF14">
    <property type="entry name" value="GLYCEROPHOSPHODIESTER PHOSPHODIESTERASE"/>
    <property type="match status" value="1"/>
</dbReference>